<name>A0A075ANR8_ROZAC</name>
<feature type="region of interest" description="Disordered" evidence="2">
    <location>
        <begin position="268"/>
        <end position="293"/>
    </location>
</feature>
<dbReference type="InterPro" id="IPR027417">
    <property type="entry name" value="P-loop_NTPase"/>
</dbReference>
<proteinExistence type="predicted"/>
<keyword evidence="3" id="KW-0378">Hydrolase</keyword>
<evidence type="ECO:0000256" key="2">
    <source>
        <dbReference type="SAM" id="MobiDB-lite"/>
    </source>
</evidence>
<dbReference type="EMBL" id="KE561209">
    <property type="protein sequence ID" value="EPZ31557.1"/>
    <property type="molecule type" value="Genomic_DNA"/>
</dbReference>
<dbReference type="Pfam" id="PF00071">
    <property type="entry name" value="Ras"/>
    <property type="match status" value="2"/>
</dbReference>
<gene>
    <name evidence="3" type="ORF">O9G_000033</name>
</gene>
<accession>A0A075ANR8</accession>
<dbReference type="HOGENOM" id="CLU_950446_0_0_1"/>
<dbReference type="PRINTS" id="PR00449">
    <property type="entry name" value="RASTRNSFRMNG"/>
</dbReference>
<dbReference type="AlphaFoldDB" id="A0A075ANR8"/>
<dbReference type="OMA" id="SILEHWY"/>
<organism evidence="3 4">
    <name type="scientific">Rozella allomycis (strain CSF55)</name>
    <dbReference type="NCBI Taxonomy" id="988480"/>
    <lineage>
        <taxon>Eukaryota</taxon>
        <taxon>Fungi</taxon>
        <taxon>Fungi incertae sedis</taxon>
        <taxon>Cryptomycota</taxon>
        <taxon>Cryptomycota incertae sedis</taxon>
        <taxon>Rozella</taxon>
    </lineage>
</organism>
<keyword evidence="4" id="KW-1185">Reference proteome</keyword>
<dbReference type="Gene3D" id="3.40.50.300">
    <property type="entry name" value="P-loop containing nucleotide triphosphate hydrolases"/>
    <property type="match status" value="1"/>
</dbReference>
<evidence type="ECO:0000313" key="3">
    <source>
        <dbReference type="EMBL" id="EPZ31557.1"/>
    </source>
</evidence>
<reference evidence="3 4" key="1">
    <citation type="journal article" date="2013" name="Curr. Biol.">
        <title>Shared signatures of parasitism and phylogenomics unite Cryptomycota and microsporidia.</title>
        <authorList>
            <person name="James T.Y."/>
            <person name="Pelin A."/>
            <person name="Bonen L."/>
            <person name="Ahrendt S."/>
            <person name="Sain D."/>
            <person name="Corradi N."/>
            <person name="Stajich J.E."/>
        </authorList>
    </citation>
    <scope>NUCLEOTIDE SEQUENCE [LARGE SCALE GENOMIC DNA]</scope>
    <source>
        <strain evidence="3 4">CSF55</strain>
    </source>
</reference>
<protein>
    <submittedName>
        <fullName evidence="3">p-loop containing nucleoside triphosphate hydrolase domain-containing protein</fullName>
    </submittedName>
</protein>
<dbReference type="SUPFAM" id="SSF52540">
    <property type="entry name" value="P-loop containing nucleoside triphosphate hydrolases"/>
    <property type="match status" value="1"/>
</dbReference>
<keyword evidence="1" id="KW-0547">Nucleotide-binding</keyword>
<sequence>MAWQLISDQTNNIVLFGDSCSGKTSIALRLHEGDYKSKTYKRTIGLNTLDAKVLMYNGKYANAEIWDVGSHVIGDRDALESLICGAHCILFCYDITSFGMFKSILEHWYPVVARMLIPEIPPGFHIESERQRLAKAINKRHGSHNKGSHGASSFSMMSSLTGQKSKMEDFSTQQIIDTFPIETLKVPRHKQRAPPLMGIVGCKTDISHLRVIPPEIQQGFALEHNIHSFFLSAKSGENFDAVFTQILSELCDVSIKPKSMENAVLTKKMSRIASPSESKSKVEKPTNESCLVQ</sequence>
<evidence type="ECO:0000313" key="4">
    <source>
        <dbReference type="Proteomes" id="UP000030755"/>
    </source>
</evidence>
<dbReference type="OrthoDB" id="6585768at2759"/>
<dbReference type="GO" id="GO:0005525">
    <property type="term" value="F:GTP binding"/>
    <property type="evidence" value="ECO:0007669"/>
    <property type="project" value="InterPro"/>
</dbReference>
<dbReference type="SMART" id="SM00175">
    <property type="entry name" value="RAB"/>
    <property type="match status" value="1"/>
</dbReference>
<evidence type="ECO:0000256" key="1">
    <source>
        <dbReference type="ARBA" id="ARBA00022741"/>
    </source>
</evidence>
<dbReference type="GO" id="GO:0003924">
    <property type="term" value="F:GTPase activity"/>
    <property type="evidence" value="ECO:0007669"/>
    <property type="project" value="InterPro"/>
</dbReference>
<dbReference type="InterPro" id="IPR001806">
    <property type="entry name" value="Small_GTPase"/>
</dbReference>
<dbReference type="PANTHER" id="PTHR47978">
    <property type="match status" value="1"/>
</dbReference>
<dbReference type="Proteomes" id="UP000030755">
    <property type="component" value="Unassembled WGS sequence"/>
</dbReference>
<dbReference type="PROSITE" id="PS51419">
    <property type="entry name" value="RAB"/>
    <property type="match status" value="1"/>
</dbReference>
<dbReference type="STRING" id="988480.A0A075ANR8"/>